<feature type="compositionally biased region" description="Polar residues" evidence="7">
    <location>
        <begin position="45"/>
        <end position="67"/>
    </location>
</feature>
<feature type="transmembrane region" description="Helical" evidence="8">
    <location>
        <begin position="399"/>
        <end position="418"/>
    </location>
</feature>
<feature type="transmembrane region" description="Helical" evidence="8">
    <location>
        <begin position="904"/>
        <end position="926"/>
    </location>
</feature>
<feature type="compositionally biased region" description="Low complexity" evidence="7">
    <location>
        <begin position="1"/>
        <end position="44"/>
    </location>
</feature>
<feature type="transmembrane region" description="Helical" evidence="8">
    <location>
        <begin position="471"/>
        <end position="493"/>
    </location>
</feature>
<accession>A0A820D3D2</accession>
<evidence type="ECO:0000259" key="9">
    <source>
        <dbReference type="Pfam" id="PF00635"/>
    </source>
</evidence>
<feature type="transmembrane region" description="Helical" evidence="8">
    <location>
        <begin position="439"/>
        <end position="459"/>
    </location>
</feature>
<keyword evidence="5" id="KW-0325">Glycoprotein</keyword>
<dbReference type="InterPro" id="IPR008962">
    <property type="entry name" value="PapD-like_sf"/>
</dbReference>
<dbReference type="InterPro" id="IPR013783">
    <property type="entry name" value="Ig-like_fold"/>
</dbReference>
<evidence type="ECO:0000313" key="12">
    <source>
        <dbReference type="Proteomes" id="UP000663862"/>
    </source>
</evidence>
<sequence length="932" mass="104445">MTTERPPTPVESSTTPTERSQSPSSTESSTAPERSSPPTETPSTMTGRSSTTIERPLTATTTPNPCSNGIEHVNVQETASTVYAHHPIWMPVVKTRQHQLLLLISLTTSNTWTNILAVVDVTGSMLPCPVAVYKWMTSTNQQTDRIKYYVFFNDGNDKITANKSIGSTGGLYGIDTSNFNLALNTMKTAMKNGNGGDLPENDYRSITIRTNVLMSLLTRLPNKSSQLPFFCSSDSLLFYLDDSTSRSQVLTLYNPYEFSVRYKVLCTAPRTYSIVEPQGDIHPQHSVDIIVRLLDISSNQNVVQKIRIQYYDRQKSQDALGKRDIACTILPHKPSEHNFDDDSNNSPSRIRTATNILQQETRDPIALVVLMILSAICAVILILPTLAGNENSTTMRSPSYLHMTTNSKIVASYILGLLTRTKNKMLPSRGSAQTKSGEATFSQSTGMIYIFNIIVGTGALALPKAFHEGGYVLSTLLLLILGFFSYISATYMIEAMAIANYMRSKIVHRRLGTIVPTVNDDEETADESDRAPLLPAAINSDDIYVSTGNEERHDFDIIEKIEMGEMADMFLNKLGLVVFYFCISLYLFGDLAIYGSAVPKSIRDVICTYEPVNCNTSITSNDLCWESSKLTRHHVYQIFVVVFFWTLGLFVFGNAQKTKFLQMVTTLCRWSAFLSMIILCIIHLAKRSSSQHPDPIRPVIFHFRSLPPLFGICVYSFMCHHSIPSIISPIRSKNKLSYLFAYDYICITLFYLLLSLTAVFTFAKFEDLYTLNFRPTTRCNQSAVNVPKVLAYYIALFPVFTLSSSFPIIGITLRNNLETVLKSCLNVQRKQRSVLVVCVLLIPCTVSILTENINFLVGFTGSYAGVAVQYVIPALLVYNARRQAQLKLRGPINFPNQSFFQNRYWVFCVLLWAWLAIIVITIYHILPASIFV</sequence>
<feature type="transmembrane region" description="Helical" evidence="8">
    <location>
        <begin position="635"/>
        <end position="655"/>
    </location>
</feature>
<evidence type="ECO:0000256" key="4">
    <source>
        <dbReference type="ARBA" id="ARBA00023136"/>
    </source>
</evidence>
<protein>
    <submittedName>
        <fullName evidence="11">Uncharacterized protein</fullName>
    </submittedName>
</protein>
<dbReference type="PANTHER" id="PTHR16189">
    <property type="entry name" value="TRANSMEMBRANE PROTEIN 104-RELATED"/>
    <property type="match status" value="1"/>
</dbReference>
<evidence type="ECO:0000256" key="6">
    <source>
        <dbReference type="ARBA" id="ARBA00038166"/>
    </source>
</evidence>
<feature type="transmembrane region" description="Helical" evidence="8">
    <location>
        <begin position="856"/>
        <end position="878"/>
    </location>
</feature>
<feature type="transmembrane region" description="Helical" evidence="8">
    <location>
        <begin position="365"/>
        <end position="387"/>
    </location>
</feature>
<feature type="region of interest" description="Disordered" evidence="7">
    <location>
        <begin position="1"/>
        <end position="70"/>
    </location>
</feature>
<gene>
    <name evidence="11" type="ORF">TSG867_LOCUS1725</name>
</gene>
<evidence type="ECO:0000256" key="8">
    <source>
        <dbReference type="SAM" id="Phobius"/>
    </source>
</evidence>
<comment type="similarity">
    <text evidence="6">Belongs to the TMEM104 family.</text>
</comment>
<dbReference type="Gene3D" id="2.60.40.10">
    <property type="entry name" value="Immunoglobulins"/>
    <property type="match status" value="1"/>
</dbReference>
<dbReference type="PANTHER" id="PTHR16189:SF0">
    <property type="entry name" value="TRANSMEMBRANE PROTEIN 104"/>
    <property type="match status" value="1"/>
</dbReference>
<evidence type="ECO:0000259" key="10">
    <source>
        <dbReference type="Pfam" id="PF01490"/>
    </source>
</evidence>
<keyword evidence="4 8" id="KW-0472">Membrane</keyword>
<dbReference type="InterPro" id="IPR000535">
    <property type="entry name" value="MSP_dom"/>
</dbReference>
<comment type="caution">
    <text evidence="11">The sequence shown here is derived from an EMBL/GenBank/DDBJ whole genome shotgun (WGS) entry which is preliminary data.</text>
</comment>
<evidence type="ECO:0000256" key="2">
    <source>
        <dbReference type="ARBA" id="ARBA00022692"/>
    </source>
</evidence>
<keyword evidence="2 8" id="KW-0812">Transmembrane</keyword>
<reference evidence="11" key="1">
    <citation type="submission" date="2021-02" db="EMBL/GenBank/DDBJ databases">
        <authorList>
            <person name="Nowell W R."/>
        </authorList>
    </citation>
    <scope>NUCLEOTIDE SEQUENCE</scope>
</reference>
<dbReference type="Proteomes" id="UP000663862">
    <property type="component" value="Unassembled WGS sequence"/>
</dbReference>
<dbReference type="EMBL" id="CAJOBQ010000040">
    <property type="protein sequence ID" value="CAF4228522.1"/>
    <property type="molecule type" value="Genomic_DNA"/>
</dbReference>
<feature type="transmembrane region" description="Helical" evidence="8">
    <location>
        <begin position="739"/>
        <end position="763"/>
    </location>
</feature>
<dbReference type="InterPro" id="IPR013057">
    <property type="entry name" value="AA_transpt_TM"/>
</dbReference>
<feature type="transmembrane region" description="Helical" evidence="8">
    <location>
        <begin position="705"/>
        <end position="727"/>
    </location>
</feature>
<feature type="domain" description="MSP" evidence="9">
    <location>
        <begin position="235"/>
        <end position="313"/>
    </location>
</feature>
<evidence type="ECO:0000256" key="7">
    <source>
        <dbReference type="SAM" id="MobiDB-lite"/>
    </source>
</evidence>
<feature type="transmembrane region" description="Helical" evidence="8">
    <location>
        <begin position="667"/>
        <end position="685"/>
    </location>
</feature>
<dbReference type="Pfam" id="PF00635">
    <property type="entry name" value="Motile_Sperm"/>
    <property type="match status" value="1"/>
</dbReference>
<dbReference type="SUPFAM" id="SSF49354">
    <property type="entry name" value="PapD-like"/>
    <property type="match status" value="1"/>
</dbReference>
<feature type="transmembrane region" description="Helical" evidence="8">
    <location>
        <begin position="834"/>
        <end position="850"/>
    </location>
</feature>
<comment type="subcellular location">
    <subcellularLocation>
        <location evidence="1">Membrane</location>
        <topology evidence="1">Multi-pass membrane protein</topology>
    </subcellularLocation>
</comment>
<feature type="domain" description="Amino acid transporter transmembrane" evidence="10">
    <location>
        <begin position="444"/>
        <end position="499"/>
    </location>
</feature>
<name>A0A820D3D2_9BILA</name>
<dbReference type="GO" id="GO:0016020">
    <property type="term" value="C:membrane"/>
    <property type="evidence" value="ECO:0007669"/>
    <property type="project" value="UniProtKB-SubCell"/>
</dbReference>
<evidence type="ECO:0000256" key="1">
    <source>
        <dbReference type="ARBA" id="ARBA00004141"/>
    </source>
</evidence>
<proteinExistence type="inferred from homology"/>
<evidence type="ECO:0000256" key="3">
    <source>
        <dbReference type="ARBA" id="ARBA00022989"/>
    </source>
</evidence>
<organism evidence="11 12">
    <name type="scientific">Rotaria socialis</name>
    <dbReference type="NCBI Taxonomy" id="392032"/>
    <lineage>
        <taxon>Eukaryota</taxon>
        <taxon>Metazoa</taxon>
        <taxon>Spiralia</taxon>
        <taxon>Gnathifera</taxon>
        <taxon>Rotifera</taxon>
        <taxon>Eurotatoria</taxon>
        <taxon>Bdelloidea</taxon>
        <taxon>Philodinida</taxon>
        <taxon>Philodinidae</taxon>
        <taxon>Rotaria</taxon>
    </lineage>
</organism>
<feature type="transmembrane region" description="Helical" evidence="8">
    <location>
        <begin position="790"/>
        <end position="813"/>
    </location>
</feature>
<feature type="transmembrane region" description="Helical" evidence="8">
    <location>
        <begin position="570"/>
        <end position="589"/>
    </location>
</feature>
<feature type="domain" description="Amino acid transporter transmembrane" evidence="10">
    <location>
        <begin position="564"/>
        <end position="920"/>
    </location>
</feature>
<keyword evidence="3 8" id="KW-1133">Transmembrane helix</keyword>
<evidence type="ECO:0000256" key="5">
    <source>
        <dbReference type="ARBA" id="ARBA00023180"/>
    </source>
</evidence>
<evidence type="ECO:0000313" key="11">
    <source>
        <dbReference type="EMBL" id="CAF4228522.1"/>
    </source>
</evidence>
<dbReference type="AlphaFoldDB" id="A0A820D3D2"/>
<dbReference type="Pfam" id="PF01490">
    <property type="entry name" value="Aa_trans"/>
    <property type="match status" value="2"/>
</dbReference>